<dbReference type="PANTHER" id="PTHR11902:SF1">
    <property type="entry name" value="ENOLASE"/>
    <property type="match status" value="1"/>
</dbReference>
<dbReference type="SFLD" id="SFLDS00001">
    <property type="entry name" value="Enolase"/>
    <property type="match status" value="1"/>
</dbReference>
<feature type="binding site" evidence="9">
    <location>
        <position position="394"/>
    </location>
    <ligand>
        <name>(2R)-2-phosphoglycerate</name>
        <dbReference type="ChEBI" id="CHEBI:58289"/>
    </ligand>
</feature>
<evidence type="ECO:0000256" key="8">
    <source>
        <dbReference type="ARBA" id="ARBA00023239"/>
    </source>
</evidence>
<dbReference type="EMBL" id="MFGB01000017">
    <property type="protein sequence ID" value="OGF26149.1"/>
    <property type="molecule type" value="Genomic_DNA"/>
</dbReference>
<gene>
    <name evidence="9" type="primary">eno</name>
    <name evidence="15" type="ORF">A2227_02940</name>
</gene>
<dbReference type="EC" id="4.2.1.11" evidence="3 9"/>
<evidence type="ECO:0000256" key="6">
    <source>
        <dbReference type="ARBA" id="ARBA00022842"/>
    </source>
</evidence>
<proteinExistence type="inferred from homology"/>
<keyword evidence="7 9" id="KW-0324">Glycolysis</keyword>
<dbReference type="FunFam" id="3.30.390.10:FF:000001">
    <property type="entry name" value="Enolase"/>
    <property type="match status" value="1"/>
</dbReference>
<keyword evidence="9" id="KW-0963">Cytoplasm</keyword>
<comment type="cofactor">
    <cofactor evidence="9">
        <name>Mg(2+)</name>
        <dbReference type="ChEBI" id="CHEBI:18420"/>
    </cofactor>
    <text evidence="9">Binds a second Mg(2+) ion via substrate during catalysis.</text>
</comment>
<dbReference type="GO" id="GO:0000015">
    <property type="term" value="C:phosphopyruvate hydratase complex"/>
    <property type="evidence" value="ECO:0007669"/>
    <property type="project" value="InterPro"/>
</dbReference>
<evidence type="ECO:0000256" key="11">
    <source>
        <dbReference type="PIRSR" id="PIRSR001400-2"/>
    </source>
</evidence>
<dbReference type="SUPFAM" id="SSF54826">
    <property type="entry name" value="Enolase N-terminal domain-like"/>
    <property type="match status" value="1"/>
</dbReference>
<organism evidence="15 16">
    <name type="scientific">Candidatus Falkowbacteria bacterium RIFOXYA2_FULL_47_19</name>
    <dbReference type="NCBI Taxonomy" id="1797994"/>
    <lineage>
        <taxon>Bacteria</taxon>
        <taxon>Candidatus Falkowiibacteriota</taxon>
    </lineage>
</organism>
<evidence type="ECO:0000259" key="13">
    <source>
        <dbReference type="SMART" id="SM01192"/>
    </source>
</evidence>
<dbReference type="InterPro" id="IPR029017">
    <property type="entry name" value="Enolase-like_N"/>
</dbReference>
<dbReference type="GO" id="GO:0006096">
    <property type="term" value="P:glycolytic process"/>
    <property type="evidence" value="ECO:0007669"/>
    <property type="project" value="UniProtKB-UniRule"/>
</dbReference>
<dbReference type="InterPro" id="IPR036849">
    <property type="entry name" value="Enolase-like_C_sf"/>
</dbReference>
<feature type="domain" description="Enolase N-terminal" evidence="14">
    <location>
        <begin position="4"/>
        <end position="134"/>
    </location>
</feature>
<keyword evidence="5 9" id="KW-0964">Secreted</keyword>
<dbReference type="STRING" id="1797994.A2227_02940"/>
<feature type="binding site" evidence="9">
    <location>
        <position position="167"/>
    </location>
    <ligand>
        <name>(2R)-2-phosphoglycerate</name>
        <dbReference type="ChEBI" id="CHEBI:58289"/>
    </ligand>
</feature>
<name>A0A1F5SHJ5_9BACT</name>
<dbReference type="PROSITE" id="PS00164">
    <property type="entry name" value="ENOLASE"/>
    <property type="match status" value="1"/>
</dbReference>
<keyword evidence="6 9" id="KW-0460">Magnesium</keyword>
<dbReference type="GO" id="GO:0000287">
    <property type="term" value="F:magnesium ion binding"/>
    <property type="evidence" value="ECO:0007669"/>
    <property type="project" value="UniProtKB-UniRule"/>
</dbReference>
<dbReference type="InterPro" id="IPR020809">
    <property type="entry name" value="Enolase_CS"/>
</dbReference>
<dbReference type="NCBIfam" id="TIGR01060">
    <property type="entry name" value="eno"/>
    <property type="match status" value="1"/>
</dbReference>
<feature type="binding site" evidence="9">
    <location>
        <position position="372"/>
    </location>
    <ligand>
        <name>(2R)-2-phosphoglycerate</name>
        <dbReference type="ChEBI" id="CHEBI:58289"/>
    </ligand>
</feature>
<dbReference type="SUPFAM" id="SSF51604">
    <property type="entry name" value="Enolase C-terminal domain-like"/>
    <property type="match status" value="1"/>
</dbReference>
<feature type="binding site" evidence="9 12">
    <location>
        <position position="318"/>
    </location>
    <ligand>
        <name>Mg(2+)</name>
        <dbReference type="ChEBI" id="CHEBI:18420"/>
    </ligand>
</feature>
<dbReference type="UniPathway" id="UPA00109">
    <property type="reaction ID" value="UER00187"/>
</dbReference>
<dbReference type="GO" id="GO:0004634">
    <property type="term" value="F:phosphopyruvate hydratase activity"/>
    <property type="evidence" value="ECO:0007669"/>
    <property type="project" value="UniProtKB-UniRule"/>
</dbReference>
<comment type="similarity">
    <text evidence="2 9">Belongs to the enolase family.</text>
</comment>
<dbReference type="Gene3D" id="3.30.390.10">
    <property type="entry name" value="Enolase-like, N-terminal domain"/>
    <property type="match status" value="1"/>
</dbReference>
<feature type="binding site" evidence="11">
    <location>
        <position position="318"/>
    </location>
    <ligand>
        <name>substrate</name>
    </ligand>
</feature>
<dbReference type="CDD" id="cd03313">
    <property type="entry name" value="enolase"/>
    <property type="match status" value="1"/>
</dbReference>
<dbReference type="PIRSF" id="PIRSF001400">
    <property type="entry name" value="Enolase"/>
    <property type="match status" value="1"/>
</dbReference>
<feature type="binding site" evidence="11">
    <location>
        <position position="159"/>
    </location>
    <ligand>
        <name>substrate</name>
    </ligand>
</feature>
<comment type="pathway">
    <text evidence="1 9">Carbohydrate degradation; glycolysis; pyruvate from D-glyceraldehyde 3-phosphate: step 4/5.</text>
</comment>
<dbReference type="SFLD" id="SFLDG00178">
    <property type="entry name" value="enolase"/>
    <property type="match status" value="1"/>
</dbReference>
<comment type="caution">
    <text evidence="15">The sequence shown here is derived from an EMBL/GenBank/DDBJ whole genome shotgun (WGS) entry which is preliminary data.</text>
</comment>
<evidence type="ECO:0000256" key="10">
    <source>
        <dbReference type="PIRSR" id="PIRSR001400-1"/>
    </source>
</evidence>
<feature type="binding site" evidence="11">
    <location>
        <position position="394"/>
    </location>
    <ligand>
        <name>substrate</name>
    </ligand>
</feature>
<feature type="active site" description="Proton donor" evidence="9 10">
    <location>
        <position position="209"/>
    </location>
</feature>
<evidence type="ECO:0000256" key="12">
    <source>
        <dbReference type="PIRSR" id="PIRSR001400-3"/>
    </source>
</evidence>
<feature type="binding site" evidence="11">
    <location>
        <position position="168"/>
    </location>
    <ligand>
        <name>substrate</name>
    </ligand>
</feature>
<evidence type="ECO:0000256" key="4">
    <source>
        <dbReference type="ARBA" id="ARBA00017068"/>
    </source>
</evidence>
<dbReference type="Gene3D" id="3.20.20.120">
    <property type="entry name" value="Enolase-like C-terminal domain"/>
    <property type="match status" value="1"/>
</dbReference>
<comment type="cofactor">
    <cofactor evidence="12">
        <name>Mg(2+)</name>
        <dbReference type="ChEBI" id="CHEBI:18420"/>
    </cofactor>
    <text evidence="12">Mg(2+) is required for catalysis and for stabilizing the dimer.</text>
</comment>
<dbReference type="HAMAP" id="MF_00318">
    <property type="entry name" value="Enolase"/>
    <property type="match status" value="1"/>
</dbReference>
<dbReference type="Pfam" id="PF00113">
    <property type="entry name" value="Enolase_C"/>
    <property type="match status" value="1"/>
</dbReference>
<dbReference type="InterPro" id="IPR000941">
    <property type="entry name" value="Enolase"/>
</dbReference>
<evidence type="ECO:0000259" key="14">
    <source>
        <dbReference type="SMART" id="SM01193"/>
    </source>
</evidence>
<dbReference type="PANTHER" id="PTHR11902">
    <property type="entry name" value="ENOLASE"/>
    <property type="match status" value="1"/>
</dbReference>
<dbReference type="GO" id="GO:0009986">
    <property type="term" value="C:cell surface"/>
    <property type="evidence" value="ECO:0007669"/>
    <property type="project" value="UniProtKB-SubCell"/>
</dbReference>
<dbReference type="PRINTS" id="PR00148">
    <property type="entry name" value="ENOLASE"/>
</dbReference>
<keyword evidence="15" id="KW-0670">Pyruvate</keyword>
<keyword evidence="9 12" id="KW-0479">Metal-binding</keyword>
<comment type="function">
    <text evidence="9">Catalyzes the reversible conversion of 2-phosphoglycerate (2-PG) into phosphoenolpyruvate (PEP). It is essential for the degradation of carbohydrates via glycolysis.</text>
</comment>
<dbReference type="SFLD" id="SFLDF00002">
    <property type="entry name" value="enolase"/>
    <property type="match status" value="1"/>
</dbReference>
<reference evidence="15 16" key="1">
    <citation type="journal article" date="2016" name="Nat. Commun.">
        <title>Thousands of microbial genomes shed light on interconnected biogeochemical processes in an aquifer system.</title>
        <authorList>
            <person name="Anantharaman K."/>
            <person name="Brown C.T."/>
            <person name="Hug L.A."/>
            <person name="Sharon I."/>
            <person name="Castelle C.J."/>
            <person name="Probst A.J."/>
            <person name="Thomas B.C."/>
            <person name="Singh A."/>
            <person name="Wilkins M.J."/>
            <person name="Karaoz U."/>
            <person name="Brodie E.L."/>
            <person name="Williams K.H."/>
            <person name="Hubbard S.S."/>
            <person name="Banfield J.F."/>
        </authorList>
    </citation>
    <scope>NUCLEOTIDE SEQUENCE [LARGE SCALE GENOMIC DNA]</scope>
</reference>
<evidence type="ECO:0000313" key="15">
    <source>
        <dbReference type="EMBL" id="OGF26149.1"/>
    </source>
</evidence>
<accession>A0A1F5SHJ5</accession>
<evidence type="ECO:0000256" key="2">
    <source>
        <dbReference type="ARBA" id="ARBA00009604"/>
    </source>
</evidence>
<dbReference type="InterPro" id="IPR020810">
    <property type="entry name" value="Enolase_C"/>
</dbReference>
<dbReference type="InterPro" id="IPR020811">
    <property type="entry name" value="Enolase_N"/>
</dbReference>
<dbReference type="SMART" id="SM01192">
    <property type="entry name" value="Enolase_C"/>
    <property type="match status" value="1"/>
</dbReference>
<dbReference type="Proteomes" id="UP000178367">
    <property type="component" value="Unassembled WGS sequence"/>
</dbReference>
<feature type="domain" description="Enolase C-terminal TIM barrel" evidence="13">
    <location>
        <begin position="143"/>
        <end position="418"/>
    </location>
</feature>
<dbReference type="AlphaFoldDB" id="A0A1F5SHJ5"/>
<comment type="subcellular location">
    <subcellularLocation>
        <location evidence="9">Cytoplasm</location>
    </subcellularLocation>
    <subcellularLocation>
        <location evidence="9">Secreted</location>
    </subcellularLocation>
    <subcellularLocation>
        <location evidence="9">Cell surface</location>
    </subcellularLocation>
    <text evidence="9">Fractions of enolase are present in both the cytoplasm and on the cell surface.</text>
</comment>
<dbReference type="Pfam" id="PF03952">
    <property type="entry name" value="Enolase_N"/>
    <property type="match status" value="1"/>
</dbReference>
<feature type="binding site" evidence="11">
    <location>
        <position position="291"/>
    </location>
    <ligand>
        <name>substrate</name>
    </ligand>
</feature>
<keyword evidence="8 9" id="KW-0456">Lyase</keyword>
<evidence type="ECO:0000256" key="3">
    <source>
        <dbReference type="ARBA" id="ARBA00012058"/>
    </source>
</evidence>
<feature type="binding site" evidence="9">
    <location>
        <position position="373"/>
    </location>
    <ligand>
        <name>(2R)-2-phosphoglycerate</name>
        <dbReference type="ChEBI" id="CHEBI:58289"/>
    </ligand>
</feature>
<evidence type="ECO:0000256" key="5">
    <source>
        <dbReference type="ARBA" id="ARBA00022525"/>
    </source>
</evidence>
<feature type="binding site" evidence="9 12">
    <location>
        <position position="291"/>
    </location>
    <ligand>
        <name>Mg(2+)</name>
        <dbReference type="ChEBI" id="CHEBI:18420"/>
    </ligand>
</feature>
<evidence type="ECO:0000256" key="1">
    <source>
        <dbReference type="ARBA" id="ARBA00005031"/>
    </source>
</evidence>
<feature type="binding site" evidence="9">
    <location>
        <position position="343"/>
    </location>
    <ligand>
        <name>(2R)-2-phosphoglycerate</name>
        <dbReference type="ChEBI" id="CHEBI:58289"/>
    </ligand>
</feature>
<feature type="active site" description="Proton acceptor" evidence="9 10">
    <location>
        <position position="343"/>
    </location>
</feature>
<evidence type="ECO:0000256" key="9">
    <source>
        <dbReference type="HAMAP-Rule" id="MF_00318"/>
    </source>
</evidence>
<dbReference type="SMART" id="SM01193">
    <property type="entry name" value="Enolase_N"/>
    <property type="match status" value="1"/>
</dbReference>
<feature type="binding site" evidence="9 12">
    <location>
        <position position="246"/>
    </location>
    <ligand>
        <name>Mg(2+)</name>
        <dbReference type="ChEBI" id="CHEBI:18420"/>
    </ligand>
</feature>
<sequence length="418" mass="45993">MSKIKYIAAREILDSRGNPTIETKITLNSGVTAKASVPSGASTGIHEAWELRDGDKKRYGGLGVLQAVKNVNDKIFSALKGAEVSDQRKIDEAMIKLDGTKNKKKLGANAILSVSLAAARAAAFDSKRELYEYIASVFGFSGKFRLPVPAFNIFNGGKHADTNLDFQEFMIIPMKKTSFAEKVRMGAEIFHELGRVLKQAGFDTDVGNEGGYAPDIRSSIQAVELIMAAAVNAGYKPGVDVGLGTDVGSSELYDLETKKYIFKLDQATFSKNTLIGLYYEWFRKYPIISIEDGLSEDDWEGWTELTRELGNEILLIGDDLFTTNTDRLRRGLKERAANAILIKPNQVGTLTETVDCIKLAQTHNYKTMASHRSGETNDDFIADLAVAAGTDYIKSGSLARSERLAKYNRLMEIEALIK</sequence>
<dbReference type="GO" id="GO:0005576">
    <property type="term" value="C:extracellular region"/>
    <property type="evidence" value="ECO:0007669"/>
    <property type="project" value="UniProtKB-SubCell"/>
</dbReference>
<protein>
    <recommendedName>
        <fullName evidence="4 9">Enolase</fullName>
        <ecNumber evidence="3 9">4.2.1.11</ecNumber>
    </recommendedName>
    <alternativeName>
        <fullName evidence="9">2-phospho-D-glycerate hydro-lyase</fullName>
    </alternativeName>
    <alternativeName>
        <fullName evidence="9">2-phosphoglycerate dehydratase</fullName>
    </alternativeName>
</protein>
<comment type="catalytic activity">
    <reaction evidence="9">
        <text>(2R)-2-phosphoglycerate = phosphoenolpyruvate + H2O</text>
        <dbReference type="Rhea" id="RHEA:10164"/>
        <dbReference type="ChEBI" id="CHEBI:15377"/>
        <dbReference type="ChEBI" id="CHEBI:58289"/>
        <dbReference type="ChEBI" id="CHEBI:58702"/>
        <dbReference type="EC" id="4.2.1.11"/>
    </reaction>
</comment>
<feature type="binding site" evidence="11">
    <location>
        <begin position="370"/>
        <end position="373"/>
    </location>
    <ligand>
        <name>substrate</name>
    </ligand>
</feature>
<evidence type="ECO:0000256" key="7">
    <source>
        <dbReference type="ARBA" id="ARBA00023152"/>
    </source>
</evidence>
<evidence type="ECO:0000313" key="16">
    <source>
        <dbReference type="Proteomes" id="UP000178367"/>
    </source>
</evidence>